<sequence>MNYEFYKSLFNELLDDFKSELISHDEFTKQLDEFGQSAVEAIGEDTWRYWLNIRSDYVALEKFNCNENQLMLF</sequence>
<accession>A0ABS3HXL8</accession>
<name>A0ABS3HXL8_9ENTE</name>
<protein>
    <submittedName>
        <fullName evidence="1">Uncharacterized protein</fullName>
    </submittedName>
</protein>
<proteinExistence type="predicted"/>
<dbReference type="Proteomes" id="UP000664857">
    <property type="component" value="Unassembled WGS sequence"/>
</dbReference>
<evidence type="ECO:0000313" key="1">
    <source>
        <dbReference type="EMBL" id="MBO0477888.1"/>
    </source>
</evidence>
<organism evidence="1 2">
    <name type="scientific">Candidatus Vagococcus giribetii</name>
    <dbReference type="NCBI Taxonomy" id="2230876"/>
    <lineage>
        <taxon>Bacteria</taxon>
        <taxon>Bacillati</taxon>
        <taxon>Bacillota</taxon>
        <taxon>Bacilli</taxon>
        <taxon>Lactobacillales</taxon>
        <taxon>Enterococcaceae</taxon>
        <taxon>Vagococcus</taxon>
    </lineage>
</organism>
<dbReference type="RefSeq" id="WP_206968264.1">
    <property type="nucleotide sequence ID" value="NZ_JAFLVX010000038.1"/>
</dbReference>
<comment type="caution">
    <text evidence="1">The sequence shown here is derived from an EMBL/GenBank/DDBJ whole genome shotgun (WGS) entry which is preliminary data.</text>
</comment>
<reference evidence="1 2" key="1">
    <citation type="submission" date="2021-03" db="EMBL/GenBank/DDBJ databases">
        <title>Enterococcal diversity collection.</title>
        <authorList>
            <person name="Gilmore M.S."/>
            <person name="Schwartzman J."/>
            <person name="Van Tyne D."/>
            <person name="Martin M."/>
            <person name="Earl A.M."/>
            <person name="Manson A.L."/>
            <person name="Straub T."/>
            <person name="Salamzade R."/>
            <person name="Saavedra J."/>
            <person name="Lebreton F."/>
            <person name="Prichula J."/>
            <person name="Schaufler K."/>
            <person name="Gaca A."/>
            <person name="Sgardioli B."/>
            <person name="Wagenaar J."/>
            <person name="Strong T."/>
        </authorList>
    </citation>
    <scope>NUCLEOTIDE SEQUENCE [LARGE SCALE GENOMIC DNA]</scope>
    <source>
        <strain evidence="1 2">DIV0080</strain>
    </source>
</reference>
<keyword evidence="2" id="KW-1185">Reference proteome</keyword>
<gene>
    <name evidence="1" type="ORF">DOK76_12470</name>
</gene>
<dbReference type="EMBL" id="JAFLVX010000038">
    <property type="protein sequence ID" value="MBO0477888.1"/>
    <property type="molecule type" value="Genomic_DNA"/>
</dbReference>
<evidence type="ECO:0000313" key="2">
    <source>
        <dbReference type="Proteomes" id="UP000664857"/>
    </source>
</evidence>